<dbReference type="Pfam" id="PF00582">
    <property type="entry name" value="Usp"/>
    <property type="match status" value="1"/>
</dbReference>
<evidence type="ECO:0000313" key="4">
    <source>
        <dbReference type="EMBL" id="MCD2195269.1"/>
    </source>
</evidence>
<feature type="region of interest" description="Disordered" evidence="2">
    <location>
        <begin position="153"/>
        <end position="187"/>
    </location>
</feature>
<reference evidence="4 5" key="1">
    <citation type="submission" date="2021-11" db="EMBL/GenBank/DDBJ databases">
        <title>Draft genome sequence of Actinomycetospora sp. SF1 isolated from the rhizosphere soil.</title>
        <authorList>
            <person name="Duangmal K."/>
            <person name="Chantavorakit T."/>
        </authorList>
    </citation>
    <scope>NUCLEOTIDE SEQUENCE [LARGE SCALE GENOMIC DNA]</scope>
    <source>
        <strain evidence="4 5">TBRC 5722</strain>
    </source>
</reference>
<feature type="domain" description="UspA" evidence="3">
    <location>
        <begin position="17"/>
        <end position="154"/>
    </location>
</feature>
<keyword evidence="5" id="KW-1185">Reference proteome</keyword>
<evidence type="ECO:0000256" key="1">
    <source>
        <dbReference type="ARBA" id="ARBA00008791"/>
    </source>
</evidence>
<evidence type="ECO:0000256" key="2">
    <source>
        <dbReference type="SAM" id="MobiDB-lite"/>
    </source>
</evidence>
<dbReference type="EMBL" id="JAJNDB010000003">
    <property type="protein sequence ID" value="MCD2195269.1"/>
    <property type="molecule type" value="Genomic_DNA"/>
</dbReference>
<organism evidence="4 5">
    <name type="scientific">Actinomycetospora endophytica</name>
    <dbReference type="NCBI Taxonomy" id="2291215"/>
    <lineage>
        <taxon>Bacteria</taxon>
        <taxon>Bacillati</taxon>
        <taxon>Actinomycetota</taxon>
        <taxon>Actinomycetes</taxon>
        <taxon>Pseudonocardiales</taxon>
        <taxon>Pseudonocardiaceae</taxon>
        <taxon>Actinomycetospora</taxon>
    </lineage>
</organism>
<feature type="region of interest" description="Disordered" evidence="2">
    <location>
        <begin position="1"/>
        <end position="22"/>
    </location>
</feature>
<dbReference type="RefSeq" id="WP_230736141.1">
    <property type="nucleotide sequence ID" value="NZ_JAJNDB010000003.1"/>
</dbReference>
<comment type="similarity">
    <text evidence="1">Belongs to the universal stress protein A family.</text>
</comment>
<dbReference type="PANTHER" id="PTHR46268">
    <property type="entry name" value="STRESS RESPONSE PROTEIN NHAX"/>
    <property type="match status" value="1"/>
</dbReference>
<dbReference type="Gene3D" id="3.40.50.12370">
    <property type="match status" value="1"/>
</dbReference>
<evidence type="ECO:0000313" key="5">
    <source>
        <dbReference type="Proteomes" id="UP001199469"/>
    </source>
</evidence>
<protein>
    <submittedName>
        <fullName evidence="4">Universal stress protein</fullName>
    </submittedName>
</protein>
<sequence length="187" mass="19891">MTGTRGRHLEAEPDGGVVVGHSRHRGSDDAVLVAARLAVRLAVPLHIVHVVATDDFPIDPDSWNWETDAARAVEEQAQALLELLAHAPVVWDRRVRQGDPASVLLVVAEEVDAPFVVVGTHGTGRARVQSALLGHRSVSKAAIGRGSRPVLVVPAGSAGTSPWRPAGPAGRHERGRDLHRSRPGPPR</sequence>
<feature type="compositionally biased region" description="Basic and acidic residues" evidence="2">
    <location>
        <begin position="170"/>
        <end position="180"/>
    </location>
</feature>
<dbReference type="InterPro" id="IPR006016">
    <property type="entry name" value="UspA"/>
</dbReference>
<dbReference type="Proteomes" id="UP001199469">
    <property type="component" value="Unassembled WGS sequence"/>
</dbReference>
<name>A0ABS8PAJ0_9PSEU</name>
<accession>A0ABS8PAJ0</accession>
<dbReference type="SUPFAM" id="SSF52402">
    <property type="entry name" value="Adenine nucleotide alpha hydrolases-like"/>
    <property type="match status" value="1"/>
</dbReference>
<comment type="caution">
    <text evidence="4">The sequence shown here is derived from an EMBL/GenBank/DDBJ whole genome shotgun (WGS) entry which is preliminary data.</text>
</comment>
<dbReference type="CDD" id="cd00293">
    <property type="entry name" value="USP-like"/>
    <property type="match status" value="1"/>
</dbReference>
<dbReference type="PANTHER" id="PTHR46268:SF6">
    <property type="entry name" value="UNIVERSAL STRESS PROTEIN UP12"/>
    <property type="match status" value="1"/>
</dbReference>
<evidence type="ECO:0000259" key="3">
    <source>
        <dbReference type="Pfam" id="PF00582"/>
    </source>
</evidence>
<gene>
    <name evidence="4" type="ORF">LQ327_18020</name>
</gene>
<proteinExistence type="inferred from homology"/>